<evidence type="ECO:0000313" key="13">
    <source>
        <dbReference type="EMBL" id="TYK64983.1"/>
    </source>
</evidence>
<organism evidence="13 14">
    <name type="scientific">Colwellia echini</name>
    <dbReference type="NCBI Taxonomy" id="1982103"/>
    <lineage>
        <taxon>Bacteria</taxon>
        <taxon>Pseudomonadati</taxon>
        <taxon>Pseudomonadota</taxon>
        <taxon>Gammaproteobacteria</taxon>
        <taxon>Alteromonadales</taxon>
        <taxon>Colwelliaceae</taxon>
        <taxon>Colwellia</taxon>
    </lineage>
</organism>
<keyword evidence="3" id="KW-1003">Cell membrane</keyword>
<evidence type="ECO:0000256" key="9">
    <source>
        <dbReference type="SAM" id="Coils"/>
    </source>
</evidence>
<evidence type="ECO:0000256" key="1">
    <source>
        <dbReference type="ARBA" id="ARBA00004651"/>
    </source>
</evidence>
<accession>A0ABY3MUV8</accession>
<feature type="domain" description="MotA/TolQ/ExbB proton channel" evidence="12">
    <location>
        <begin position="360"/>
        <end position="466"/>
    </location>
</feature>
<evidence type="ECO:0000256" key="10">
    <source>
        <dbReference type="SAM" id="Phobius"/>
    </source>
</evidence>
<feature type="chain" id="PRO_5046446402" evidence="11">
    <location>
        <begin position="35"/>
        <end position="485"/>
    </location>
</feature>
<dbReference type="EMBL" id="PJAI02000015">
    <property type="protein sequence ID" value="TYK64983.1"/>
    <property type="molecule type" value="Genomic_DNA"/>
</dbReference>
<name>A0ABY3MUV8_9GAMM</name>
<keyword evidence="4 10" id="KW-0812">Transmembrane</keyword>
<keyword evidence="2 8" id="KW-0813">Transport</keyword>
<sequence>MISHILSTLLLSNKYKKLCLLTLLSLAPFTGLTAALPADKQVNTLSVIESELVDKISQAKNRLSKVEQSVTKQRVALANKINKLEREVIALRNETAIATRLADEKTLSITQLEERLSTWHQQNIYQKNLLHRYLQNNAKNHTNNNQVSQANSATFNANTGVSNQLARVLEYNKHINQQFYPQWQSNKVIMPNGEMVTNPTLTLGPVTWYWDENSEQAGLVGNDQNAVFQHKVYLQNSDSMAMLRSTLKGDIVFDPTLGQAITREQQSESVVDHVIKGGVWAIPILLFALFAIIIALLKVVQLARLPKFVHLSPSVLVSIVRNKSVNSENEENISPDSPNALNALNAIKGMQKALLDITTNHSLSSQRDDLLFIKLQECKQTLDKRISAIAITAAISPLLGLLGTVSGMIETFKMMTLFGSGDPEVVSGGIAQALVTTELGLVVAIPALILNAVLSRKAKAYYADLENFAILVSKSDEQKKENSHD</sequence>
<dbReference type="Pfam" id="PF01618">
    <property type="entry name" value="MotA_ExbB"/>
    <property type="match status" value="1"/>
</dbReference>
<keyword evidence="6 10" id="KW-1133">Transmembrane helix</keyword>
<keyword evidence="5 8" id="KW-0653">Protein transport</keyword>
<dbReference type="InterPro" id="IPR050790">
    <property type="entry name" value="ExbB/TolQ_transport"/>
</dbReference>
<feature type="transmembrane region" description="Helical" evidence="10">
    <location>
        <begin position="429"/>
        <end position="454"/>
    </location>
</feature>
<keyword evidence="7 10" id="KW-0472">Membrane</keyword>
<evidence type="ECO:0000256" key="6">
    <source>
        <dbReference type="ARBA" id="ARBA00022989"/>
    </source>
</evidence>
<feature type="transmembrane region" description="Helical" evidence="10">
    <location>
        <begin position="277"/>
        <end position="297"/>
    </location>
</feature>
<evidence type="ECO:0000256" key="8">
    <source>
        <dbReference type="RuleBase" id="RU004057"/>
    </source>
</evidence>
<dbReference type="PANTHER" id="PTHR30625">
    <property type="entry name" value="PROTEIN TOLQ"/>
    <property type="match status" value="1"/>
</dbReference>
<feature type="transmembrane region" description="Helical" evidence="10">
    <location>
        <begin position="386"/>
        <end position="409"/>
    </location>
</feature>
<comment type="caution">
    <text evidence="13">The sequence shown here is derived from an EMBL/GenBank/DDBJ whole genome shotgun (WGS) entry which is preliminary data.</text>
</comment>
<dbReference type="PANTHER" id="PTHR30625:SF15">
    <property type="entry name" value="BIOPOLYMER TRANSPORT PROTEIN EXBB"/>
    <property type="match status" value="1"/>
</dbReference>
<evidence type="ECO:0000256" key="7">
    <source>
        <dbReference type="ARBA" id="ARBA00023136"/>
    </source>
</evidence>
<dbReference type="RefSeq" id="WP_101342630.1">
    <property type="nucleotide sequence ID" value="NZ_PJAI02000015.1"/>
</dbReference>
<comment type="subcellular location">
    <subcellularLocation>
        <location evidence="1">Cell membrane</location>
        <topology evidence="1">Multi-pass membrane protein</topology>
    </subcellularLocation>
    <subcellularLocation>
        <location evidence="8">Membrane</location>
        <topology evidence="8">Multi-pass membrane protein</topology>
    </subcellularLocation>
</comment>
<comment type="similarity">
    <text evidence="8">Belongs to the exbB/tolQ family.</text>
</comment>
<proteinExistence type="inferred from homology"/>
<reference evidence="13 14" key="1">
    <citation type="submission" date="2019-08" db="EMBL/GenBank/DDBJ databases">
        <title>Microbe sample from Colwellia echini.</title>
        <authorList>
            <person name="Christiansen L."/>
            <person name="Pathiraja D."/>
            <person name="Schultz-Johansen M."/>
            <person name="Choi I.-G."/>
            <person name="Stougaard P."/>
        </authorList>
    </citation>
    <scope>NUCLEOTIDE SEQUENCE [LARGE SCALE GENOMIC DNA]</scope>
    <source>
        <strain evidence="13 14">A3</strain>
    </source>
</reference>
<feature type="coiled-coil region" evidence="9">
    <location>
        <begin position="49"/>
        <end position="101"/>
    </location>
</feature>
<evidence type="ECO:0000256" key="2">
    <source>
        <dbReference type="ARBA" id="ARBA00022448"/>
    </source>
</evidence>
<gene>
    <name evidence="13" type="ORF">CWS31_012715</name>
</gene>
<evidence type="ECO:0000259" key="12">
    <source>
        <dbReference type="Pfam" id="PF01618"/>
    </source>
</evidence>
<dbReference type="InterPro" id="IPR002898">
    <property type="entry name" value="MotA_ExbB_proton_chnl"/>
</dbReference>
<keyword evidence="9" id="KW-0175">Coiled coil</keyword>
<evidence type="ECO:0000313" key="14">
    <source>
        <dbReference type="Proteomes" id="UP000815846"/>
    </source>
</evidence>
<keyword evidence="11" id="KW-0732">Signal</keyword>
<evidence type="ECO:0000256" key="4">
    <source>
        <dbReference type="ARBA" id="ARBA00022692"/>
    </source>
</evidence>
<feature type="signal peptide" evidence="11">
    <location>
        <begin position="1"/>
        <end position="34"/>
    </location>
</feature>
<dbReference type="Proteomes" id="UP000815846">
    <property type="component" value="Unassembled WGS sequence"/>
</dbReference>
<keyword evidence="14" id="KW-1185">Reference proteome</keyword>
<evidence type="ECO:0000256" key="3">
    <source>
        <dbReference type="ARBA" id="ARBA00022475"/>
    </source>
</evidence>
<evidence type="ECO:0000256" key="5">
    <source>
        <dbReference type="ARBA" id="ARBA00022927"/>
    </source>
</evidence>
<evidence type="ECO:0000256" key="11">
    <source>
        <dbReference type="SAM" id="SignalP"/>
    </source>
</evidence>
<protein>
    <submittedName>
        <fullName evidence="13">MotA/TolQ/ExbB proton channel family protein</fullName>
    </submittedName>
</protein>